<dbReference type="InterPro" id="IPR006480">
    <property type="entry name" value="Phage_holin_4_1"/>
</dbReference>
<evidence type="ECO:0000313" key="6">
    <source>
        <dbReference type="EMBL" id="MBC3899426.1"/>
    </source>
</evidence>
<keyword evidence="4 5" id="KW-0472">Membrane</keyword>
<keyword evidence="7" id="KW-1185">Reference proteome</keyword>
<keyword evidence="3 5" id="KW-1133">Transmembrane helix</keyword>
<organism evidence="6 7">
    <name type="scientific">Acetobacterium malicum</name>
    <dbReference type="NCBI Taxonomy" id="52692"/>
    <lineage>
        <taxon>Bacteria</taxon>
        <taxon>Bacillati</taxon>
        <taxon>Bacillota</taxon>
        <taxon>Clostridia</taxon>
        <taxon>Eubacteriales</taxon>
        <taxon>Eubacteriaceae</taxon>
        <taxon>Acetobacterium</taxon>
    </lineage>
</organism>
<evidence type="ECO:0000256" key="2">
    <source>
        <dbReference type="ARBA" id="ARBA00022692"/>
    </source>
</evidence>
<keyword evidence="2 5" id="KW-0812">Transmembrane</keyword>
<evidence type="ECO:0000256" key="4">
    <source>
        <dbReference type="ARBA" id="ARBA00023136"/>
    </source>
</evidence>
<sequence length="138" mass="14887">MRPRALSIWRYSWALLGGLIGQCLGGWDGFLICLTAFVVIDYLTGFLAAACQQRLSSAQGFRGILRKILIFTVVAMGHLLDTTLLGGSGAPLRSAMIFFYLANEGLSILENLAALGVPIPRRLKQVLAELGAEEPPPV</sequence>
<accession>A0ABR6YW49</accession>
<dbReference type="EMBL" id="WJBE01000005">
    <property type="protein sequence ID" value="MBC3899426.1"/>
    <property type="molecule type" value="Genomic_DNA"/>
</dbReference>
<gene>
    <name evidence="6" type="ORF">GH811_07335</name>
</gene>
<evidence type="ECO:0000256" key="1">
    <source>
        <dbReference type="ARBA" id="ARBA00004141"/>
    </source>
</evidence>
<dbReference type="NCBIfam" id="TIGR01593">
    <property type="entry name" value="holin_tox_secr"/>
    <property type="match status" value="1"/>
</dbReference>
<dbReference type="Pfam" id="PF05105">
    <property type="entry name" value="Phage_holin_4_1"/>
    <property type="match status" value="1"/>
</dbReference>
<dbReference type="Proteomes" id="UP000622405">
    <property type="component" value="Unassembled WGS sequence"/>
</dbReference>
<comment type="subcellular location">
    <subcellularLocation>
        <location evidence="1">Membrane</location>
        <topology evidence="1">Multi-pass membrane protein</topology>
    </subcellularLocation>
</comment>
<reference evidence="6 7" key="1">
    <citation type="journal article" date="2020" name="mSystems">
        <title>Defining Genomic and Predicted Metabolic Features of the Acetobacterium Genus.</title>
        <authorList>
            <person name="Ross D.E."/>
            <person name="Marshall C.W."/>
            <person name="Gulliver D."/>
            <person name="May H.D."/>
            <person name="Norman R.S."/>
        </authorList>
    </citation>
    <scope>NUCLEOTIDE SEQUENCE [LARGE SCALE GENOMIC DNA]</scope>
    <source>
        <strain evidence="6 7">DSM 4132</strain>
    </source>
</reference>
<feature type="transmembrane region" description="Helical" evidence="5">
    <location>
        <begin position="97"/>
        <end position="117"/>
    </location>
</feature>
<evidence type="ECO:0000256" key="5">
    <source>
        <dbReference type="SAM" id="Phobius"/>
    </source>
</evidence>
<comment type="caution">
    <text evidence="6">The sequence shown here is derived from an EMBL/GenBank/DDBJ whole genome shotgun (WGS) entry which is preliminary data.</text>
</comment>
<evidence type="ECO:0000313" key="7">
    <source>
        <dbReference type="Proteomes" id="UP000622405"/>
    </source>
</evidence>
<name>A0ABR6YW49_9FIRM</name>
<evidence type="ECO:0000256" key="3">
    <source>
        <dbReference type="ARBA" id="ARBA00022989"/>
    </source>
</evidence>
<feature type="transmembrane region" description="Helical" evidence="5">
    <location>
        <begin position="64"/>
        <end position="85"/>
    </location>
</feature>
<feature type="transmembrane region" description="Helical" evidence="5">
    <location>
        <begin position="31"/>
        <end position="52"/>
    </location>
</feature>
<proteinExistence type="predicted"/>
<protein>
    <submittedName>
        <fullName evidence="6">Holin</fullName>
    </submittedName>
</protein>